<evidence type="ECO:0000256" key="3">
    <source>
        <dbReference type="ARBA" id="ARBA00023125"/>
    </source>
</evidence>
<evidence type="ECO:0000313" key="8">
    <source>
        <dbReference type="EMBL" id="PQK15944.1"/>
    </source>
</evidence>
<keyword evidence="2" id="KW-0805">Transcription regulation</keyword>
<evidence type="ECO:0000256" key="5">
    <source>
        <dbReference type="ARBA" id="ARBA00023242"/>
    </source>
</evidence>
<evidence type="ECO:0000256" key="4">
    <source>
        <dbReference type="ARBA" id="ARBA00023163"/>
    </source>
</evidence>
<protein>
    <recommendedName>
        <fullName evidence="7">Zn(2)-C6 fungal-type domain-containing protein</fullName>
    </recommendedName>
</protein>
<evidence type="ECO:0000256" key="6">
    <source>
        <dbReference type="SAM" id="MobiDB-lite"/>
    </source>
</evidence>
<evidence type="ECO:0000256" key="1">
    <source>
        <dbReference type="ARBA" id="ARBA00004123"/>
    </source>
</evidence>
<dbReference type="GO" id="GO:0000976">
    <property type="term" value="F:transcription cis-regulatory region binding"/>
    <property type="evidence" value="ECO:0007669"/>
    <property type="project" value="TreeGrafter"/>
</dbReference>
<reference evidence="8 9" key="1">
    <citation type="submission" date="2016-07" db="EMBL/GenBank/DDBJ databases">
        <title>Comparative genomics of the entomopathogenic fungus Beauveria bassiana.</title>
        <authorList>
            <person name="Valero Jimenez C.A."/>
            <person name="Zwaan B.J."/>
            <person name="Van Kan J.A."/>
            <person name="Takken W."/>
            <person name="Debets A.J."/>
            <person name="Schoustra S.E."/>
            <person name="Koenraadt C.J."/>
        </authorList>
    </citation>
    <scope>NUCLEOTIDE SEQUENCE [LARGE SCALE GENOMIC DNA]</scope>
    <source>
        <strain evidence="8 9">ARSEF 8028</strain>
    </source>
</reference>
<dbReference type="GO" id="GO:0008270">
    <property type="term" value="F:zinc ion binding"/>
    <property type="evidence" value="ECO:0007669"/>
    <property type="project" value="InterPro"/>
</dbReference>
<keyword evidence="4" id="KW-0804">Transcription</keyword>
<feature type="compositionally biased region" description="Polar residues" evidence="6">
    <location>
        <begin position="1"/>
        <end position="10"/>
    </location>
</feature>
<evidence type="ECO:0000256" key="2">
    <source>
        <dbReference type="ARBA" id="ARBA00023015"/>
    </source>
</evidence>
<dbReference type="GO" id="GO:0000981">
    <property type="term" value="F:DNA-binding transcription factor activity, RNA polymerase II-specific"/>
    <property type="evidence" value="ECO:0007669"/>
    <property type="project" value="InterPro"/>
</dbReference>
<dbReference type="OrthoDB" id="5217604at2759"/>
<dbReference type="EMBL" id="JRHA01000006">
    <property type="protein sequence ID" value="PQK15944.1"/>
    <property type="molecule type" value="Genomic_DNA"/>
</dbReference>
<gene>
    <name evidence="8" type="ORF">BB8028_0006g02660</name>
</gene>
<dbReference type="PANTHER" id="PTHR31845">
    <property type="entry name" value="FINGER DOMAIN PROTEIN, PUTATIVE-RELATED"/>
    <property type="match status" value="1"/>
</dbReference>
<dbReference type="SUPFAM" id="SSF57701">
    <property type="entry name" value="Zn2/Cys6 DNA-binding domain"/>
    <property type="match status" value="1"/>
</dbReference>
<evidence type="ECO:0000259" key="7">
    <source>
        <dbReference type="PROSITE" id="PS50048"/>
    </source>
</evidence>
<keyword evidence="5" id="KW-0539">Nucleus</keyword>
<sequence>MERPDSSASRSTRRPQPAGVKMRACANCSRLKMKCRWPDRASPTDVTACTRCDRLGIACGVPVNAPRKRRIKSNRVAQLEQKLDGIMSLLESSQRSNRRRPLSTGSASTAGDDASSSPLTPDSHSHNPWPFRTRTLDTTAAAAAAAAGEHARAVISTDEEQQGSSAAHVGRGSSAERRVVELVPGFAVTFAEAAEYLQIYRKDYMPVFPFVIVEETTKPHELHHNAPALFWMIMAAVAQTSEEVDAAVKTWLRHYVAETMIIKQEKTLELLQAILVHLIWGSFHFYIDAETPLFMNLAQNIVLDLKLDWPPEQGQVYKHSLLGAAWCHMNKSHLVRRRKPHTPAEIRAVLGLHYATSVTMSMFRRGPGVTWNSYLTKSCESIAALCQHPLDETLAASVRLQRIAQKGLSALPGTEYVWGPSATVYSHAQEMTLSLTRDNMDKFVHSQTPAIQNDGTKVMFRHLYLALLVRLYEPVLGMQPAVSSSDNSANATARAPFHRTDMLWKLVDACRALFAARAALTDAQTALRPSTMTGFLAFGVVTASRVLFHEAEDWQPSVARRRFDYGAAMRDAAAQYEAAEAWASSAGRRRPMHDRGPLLLLYAKKLRWISQWYEARTVADDLAAAAAAGGGGGGGDGAVVEAAAAAMITPPEDTPGQEVAVDGASLEGMDMMATDQQPIAGFLPDFQFDEAFWQDMLLGTPQPAFGQYTMGNGTL</sequence>
<feature type="domain" description="Zn(2)-C6 fungal-type" evidence="7">
    <location>
        <begin position="24"/>
        <end position="59"/>
    </location>
</feature>
<accession>A0A2S7YIZ1</accession>
<feature type="region of interest" description="Disordered" evidence="6">
    <location>
        <begin position="1"/>
        <end position="21"/>
    </location>
</feature>
<dbReference type="Proteomes" id="UP000237441">
    <property type="component" value="Unassembled WGS sequence"/>
</dbReference>
<dbReference type="SMART" id="SM00066">
    <property type="entry name" value="GAL4"/>
    <property type="match status" value="1"/>
</dbReference>
<dbReference type="InterPro" id="IPR051089">
    <property type="entry name" value="prtT"/>
</dbReference>
<keyword evidence="3" id="KW-0238">DNA-binding</keyword>
<dbReference type="Gene3D" id="4.10.240.10">
    <property type="entry name" value="Zn(2)-C6 fungal-type DNA-binding domain"/>
    <property type="match status" value="1"/>
</dbReference>
<name>A0A2S7YIZ1_BEABA</name>
<proteinExistence type="predicted"/>
<feature type="compositionally biased region" description="Low complexity" evidence="6">
    <location>
        <begin position="103"/>
        <end position="117"/>
    </location>
</feature>
<feature type="region of interest" description="Disordered" evidence="6">
    <location>
        <begin position="90"/>
        <end position="171"/>
    </location>
</feature>
<dbReference type="PANTHER" id="PTHR31845:SF10">
    <property type="entry name" value="ZN(II)2CYS6 TRANSCRIPTION FACTOR (EUROFUNG)"/>
    <property type="match status" value="1"/>
</dbReference>
<evidence type="ECO:0000313" key="9">
    <source>
        <dbReference type="Proteomes" id="UP000237441"/>
    </source>
</evidence>
<dbReference type="PROSITE" id="PS50048">
    <property type="entry name" value="ZN2_CY6_FUNGAL_2"/>
    <property type="match status" value="1"/>
</dbReference>
<dbReference type="CDD" id="cd00067">
    <property type="entry name" value="GAL4"/>
    <property type="match status" value="1"/>
</dbReference>
<organism evidence="8 9">
    <name type="scientific">Beauveria bassiana</name>
    <name type="common">White muscardine disease fungus</name>
    <name type="synonym">Tritirachium shiotae</name>
    <dbReference type="NCBI Taxonomy" id="176275"/>
    <lineage>
        <taxon>Eukaryota</taxon>
        <taxon>Fungi</taxon>
        <taxon>Dikarya</taxon>
        <taxon>Ascomycota</taxon>
        <taxon>Pezizomycotina</taxon>
        <taxon>Sordariomycetes</taxon>
        <taxon>Hypocreomycetidae</taxon>
        <taxon>Hypocreales</taxon>
        <taxon>Cordycipitaceae</taxon>
        <taxon>Beauveria</taxon>
    </lineage>
</organism>
<dbReference type="GO" id="GO:0005634">
    <property type="term" value="C:nucleus"/>
    <property type="evidence" value="ECO:0007669"/>
    <property type="project" value="UniProtKB-SubCell"/>
</dbReference>
<comment type="caution">
    <text evidence="8">The sequence shown here is derived from an EMBL/GenBank/DDBJ whole genome shotgun (WGS) entry which is preliminary data.</text>
</comment>
<dbReference type="InterPro" id="IPR036864">
    <property type="entry name" value="Zn2-C6_fun-type_DNA-bd_sf"/>
</dbReference>
<comment type="subcellular location">
    <subcellularLocation>
        <location evidence="1">Nucleus</location>
    </subcellularLocation>
</comment>
<dbReference type="AlphaFoldDB" id="A0A2S7YIZ1"/>
<dbReference type="InterPro" id="IPR001138">
    <property type="entry name" value="Zn2Cys6_DnaBD"/>
</dbReference>